<dbReference type="Gene3D" id="1.10.4030.10">
    <property type="entry name" value="Porin chaperone SurA, peptide-binding domain"/>
    <property type="match status" value="1"/>
</dbReference>
<proteinExistence type="inferred from homology"/>
<evidence type="ECO:0000256" key="6">
    <source>
        <dbReference type="SAM" id="MobiDB-lite"/>
    </source>
</evidence>
<dbReference type="PROSITE" id="PS50198">
    <property type="entry name" value="PPIC_PPIASE_2"/>
    <property type="match status" value="1"/>
</dbReference>
<keyword evidence="4 5" id="KW-0697">Rotamase</keyword>
<feature type="signal peptide" evidence="7">
    <location>
        <begin position="1"/>
        <end position="19"/>
    </location>
</feature>
<dbReference type="GO" id="GO:0003755">
    <property type="term" value="F:peptidyl-prolyl cis-trans isomerase activity"/>
    <property type="evidence" value="ECO:0007669"/>
    <property type="project" value="UniProtKB-KW"/>
</dbReference>
<protein>
    <recommendedName>
        <fullName evidence="3">peptidylprolyl isomerase</fullName>
        <ecNumber evidence="3">5.2.1.8</ecNumber>
    </recommendedName>
</protein>
<evidence type="ECO:0000256" key="4">
    <source>
        <dbReference type="ARBA" id="ARBA00023110"/>
    </source>
</evidence>
<dbReference type="EC" id="5.2.1.8" evidence="3"/>
<dbReference type="Gene3D" id="3.10.50.40">
    <property type="match status" value="1"/>
</dbReference>
<dbReference type="InterPro" id="IPR046357">
    <property type="entry name" value="PPIase_dom_sf"/>
</dbReference>
<keyword evidence="7" id="KW-0732">Signal</keyword>
<keyword evidence="5 9" id="KW-0413">Isomerase</keyword>
<accession>A0A024HG33</accession>
<dbReference type="STRING" id="1301098.PKB_2076"/>
<name>A0A024HG33_PSEKB</name>
<feature type="chain" id="PRO_5007752030" description="peptidylprolyl isomerase" evidence="7">
    <location>
        <begin position="20"/>
        <end position="343"/>
    </location>
</feature>
<dbReference type="OrthoDB" id="7026509at2"/>
<dbReference type="Pfam" id="PF13616">
    <property type="entry name" value="Rotamase_3"/>
    <property type="match status" value="1"/>
</dbReference>
<dbReference type="PANTHER" id="PTHR47245">
    <property type="entry name" value="PEPTIDYLPROLYL ISOMERASE"/>
    <property type="match status" value="1"/>
</dbReference>
<evidence type="ECO:0000313" key="9">
    <source>
        <dbReference type="EMBL" id="CDF83423.1"/>
    </source>
</evidence>
<evidence type="ECO:0000256" key="1">
    <source>
        <dbReference type="ARBA" id="ARBA00000971"/>
    </source>
</evidence>
<sequence length="343" mass="38025">MKRLWLGLLALLGVLAAQADEPLAARVNGVGISDWRLQRYFEEYLATQGRSLGAIRSPTLYGRLRDEALEQLIDRELLWQEAGRRGLLIDEATLDAAVEERRLGFGGAENFSRRLGDAGFDEASYREYLRHELAAQRMYAELSKAEPPSEADVRSFYAARREQLRSPETLRARHILLPAESAEDERRARNLAAQLRAGADFAALARQRSRDASAGAGGDLGYFPRGAMVPEFELVAFASAPGELAGPVRSRYGWHLIRVEEHRAAREPDEKQALAAVRTWLERQRTREAGQLGLRQLREQAHIERAERGGFPASGEALGQTSGASPPELGKVAGMTKPAMENQ</sequence>
<evidence type="ECO:0000256" key="7">
    <source>
        <dbReference type="SAM" id="SignalP"/>
    </source>
</evidence>
<evidence type="ECO:0000313" key="10">
    <source>
        <dbReference type="Proteomes" id="UP000025241"/>
    </source>
</evidence>
<dbReference type="KEGG" id="pkc:PKB_2076"/>
<dbReference type="Pfam" id="PF13624">
    <property type="entry name" value="SurA_N_3"/>
    <property type="match status" value="1"/>
</dbReference>
<dbReference type="InterPro" id="IPR023058">
    <property type="entry name" value="PPIase_PpiC_CS"/>
</dbReference>
<evidence type="ECO:0000256" key="2">
    <source>
        <dbReference type="ARBA" id="ARBA00007656"/>
    </source>
</evidence>
<dbReference type="RefSeq" id="WP_084166604.1">
    <property type="nucleotide sequence ID" value="NZ_HG322950.1"/>
</dbReference>
<gene>
    <name evidence="9" type="ORF">PKB_2076</name>
</gene>
<keyword evidence="10" id="KW-1185">Reference proteome</keyword>
<comment type="similarity">
    <text evidence="2">Belongs to the PpiC/parvulin rotamase family.</text>
</comment>
<feature type="domain" description="PpiC" evidence="8">
    <location>
        <begin position="167"/>
        <end position="261"/>
    </location>
</feature>
<evidence type="ECO:0000256" key="3">
    <source>
        <dbReference type="ARBA" id="ARBA00013194"/>
    </source>
</evidence>
<evidence type="ECO:0000259" key="8">
    <source>
        <dbReference type="PROSITE" id="PS50198"/>
    </source>
</evidence>
<dbReference type="InterPro" id="IPR000297">
    <property type="entry name" value="PPIase_PpiC"/>
</dbReference>
<dbReference type="EMBL" id="HG322950">
    <property type="protein sequence ID" value="CDF83423.1"/>
    <property type="molecule type" value="Genomic_DNA"/>
</dbReference>
<reference evidence="9 10" key="1">
    <citation type="submission" date="2013-03" db="EMBL/GenBank/DDBJ databases">
        <authorList>
            <person name="Linke B."/>
        </authorList>
    </citation>
    <scope>NUCLEOTIDE SEQUENCE [LARGE SCALE GENOMIC DNA]</scope>
    <source>
        <strain evidence="9 10">B13</strain>
    </source>
</reference>
<reference evidence="9 10" key="2">
    <citation type="submission" date="2014-05" db="EMBL/GenBank/DDBJ databases">
        <title>Genome sequence of the 3-chlorobenzoate degrading bacterium Pseudomonas knackmussii B13 shows multiple evidence for horizontal gene transfer.</title>
        <authorList>
            <person name="Miyazaki R."/>
            <person name="Bertelli C."/>
            <person name="Falquet L."/>
            <person name="Robinson-Rechavi M."/>
            <person name="Gharib W."/>
            <person name="Roy S."/>
            <person name="Van der Meer J.R."/>
        </authorList>
    </citation>
    <scope>NUCLEOTIDE SEQUENCE [LARGE SCALE GENOMIC DNA]</scope>
    <source>
        <strain evidence="9 10">B13</strain>
    </source>
</reference>
<dbReference type="SUPFAM" id="SSF54534">
    <property type="entry name" value="FKBP-like"/>
    <property type="match status" value="1"/>
</dbReference>
<dbReference type="InterPro" id="IPR050245">
    <property type="entry name" value="PrsA_foldase"/>
</dbReference>
<feature type="region of interest" description="Disordered" evidence="6">
    <location>
        <begin position="303"/>
        <end position="343"/>
    </location>
</feature>
<dbReference type="SUPFAM" id="SSF109998">
    <property type="entry name" value="Triger factor/SurA peptide-binding domain-like"/>
    <property type="match status" value="1"/>
</dbReference>
<evidence type="ECO:0000256" key="5">
    <source>
        <dbReference type="PROSITE-ProRule" id="PRU00278"/>
    </source>
</evidence>
<dbReference type="PATRIC" id="fig|1301098.3.peg.2066"/>
<organism evidence="9 10">
    <name type="scientific">Pseudomonas knackmussii (strain DSM 6978 / CCUG 54928 / LMG 23759 / B13)</name>
    <dbReference type="NCBI Taxonomy" id="1301098"/>
    <lineage>
        <taxon>Bacteria</taxon>
        <taxon>Pseudomonadati</taxon>
        <taxon>Pseudomonadota</taxon>
        <taxon>Gammaproteobacteria</taxon>
        <taxon>Pseudomonadales</taxon>
        <taxon>Pseudomonadaceae</taxon>
        <taxon>Pseudomonas</taxon>
    </lineage>
</organism>
<comment type="catalytic activity">
    <reaction evidence="1">
        <text>[protein]-peptidylproline (omega=180) = [protein]-peptidylproline (omega=0)</text>
        <dbReference type="Rhea" id="RHEA:16237"/>
        <dbReference type="Rhea" id="RHEA-COMP:10747"/>
        <dbReference type="Rhea" id="RHEA-COMP:10748"/>
        <dbReference type="ChEBI" id="CHEBI:83833"/>
        <dbReference type="ChEBI" id="CHEBI:83834"/>
        <dbReference type="EC" id="5.2.1.8"/>
    </reaction>
</comment>
<dbReference type="HOGENOM" id="CLU_034646_5_3_6"/>
<dbReference type="PROSITE" id="PS01096">
    <property type="entry name" value="PPIC_PPIASE_1"/>
    <property type="match status" value="1"/>
</dbReference>
<dbReference type="InterPro" id="IPR027304">
    <property type="entry name" value="Trigger_fact/SurA_dom_sf"/>
</dbReference>
<dbReference type="PANTHER" id="PTHR47245:SF2">
    <property type="entry name" value="PEPTIDYL-PROLYL CIS-TRANS ISOMERASE HP_0175-RELATED"/>
    <property type="match status" value="1"/>
</dbReference>
<dbReference type="Proteomes" id="UP000025241">
    <property type="component" value="Chromosome I"/>
</dbReference>
<dbReference type="AlphaFoldDB" id="A0A024HG33"/>
<dbReference type="eggNOG" id="COG0760">
    <property type="taxonomic scope" value="Bacteria"/>
</dbReference>